<evidence type="ECO:0000256" key="3">
    <source>
        <dbReference type="ARBA" id="ARBA00022448"/>
    </source>
</evidence>
<dbReference type="Pfam" id="PF09084">
    <property type="entry name" value="NMT1"/>
    <property type="match status" value="1"/>
</dbReference>
<name>I3DW60_BACMT</name>
<keyword evidence="12" id="KW-1185">Reference proteome</keyword>
<dbReference type="PANTHER" id="PTHR30024:SF42">
    <property type="entry name" value="ALIPHATIC SULFONATES-BINDING PROTEIN-RELATED"/>
    <property type="match status" value="1"/>
</dbReference>
<dbReference type="PATRIC" id="fig|997296.3.peg.2751"/>
<evidence type="ECO:0000256" key="1">
    <source>
        <dbReference type="ARBA" id="ARBA00004418"/>
    </source>
</evidence>
<dbReference type="InterPro" id="IPR010067">
    <property type="entry name" value="ABC_SsuA_sub-bd"/>
</dbReference>
<keyword evidence="4 9" id="KW-0732">Signal</keyword>
<comment type="function">
    <text evidence="7">Part of a binding-protein-dependent transport system for aliphatic sulfonates. Putative binding protein.</text>
</comment>
<dbReference type="OrthoDB" id="286202at2"/>
<evidence type="ECO:0000256" key="7">
    <source>
        <dbReference type="ARBA" id="ARBA00055538"/>
    </source>
</evidence>
<dbReference type="PROSITE" id="PS51257">
    <property type="entry name" value="PROKAR_LIPOPROTEIN"/>
    <property type="match status" value="1"/>
</dbReference>
<evidence type="ECO:0000256" key="9">
    <source>
        <dbReference type="SAM" id="SignalP"/>
    </source>
</evidence>
<dbReference type="NCBIfam" id="TIGR01728">
    <property type="entry name" value="SsuA_fam"/>
    <property type="match status" value="1"/>
</dbReference>
<dbReference type="InterPro" id="IPR001638">
    <property type="entry name" value="Solute-binding_3/MltF_N"/>
</dbReference>
<feature type="chain" id="PRO_5039505213" description="Putative aliphatic sulfonates-binding protein" evidence="9">
    <location>
        <begin position="23"/>
        <end position="330"/>
    </location>
</feature>
<dbReference type="GO" id="GO:0042597">
    <property type="term" value="C:periplasmic space"/>
    <property type="evidence" value="ECO:0007669"/>
    <property type="project" value="UniProtKB-SubCell"/>
</dbReference>
<dbReference type="InterPro" id="IPR015168">
    <property type="entry name" value="SsuA/THI5"/>
</dbReference>
<evidence type="ECO:0000256" key="4">
    <source>
        <dbReference type="ARBA" id="ARBA00022729"/>
    </source>
</evidence>
<dbReference type="STRING" id="997296.PB1_13024"/>
<dbReference type="EMBL" id="AFEU01000003">
    <property type="protein sequence ID" value="EIJ78481.1"/>
    <property type="molecule type" value="Genomic_DNA"/>
</dbReference>
<evidence type="ECO:0000256" key="6">
    <source>
        <dbReference type="ARBA" id="ARBA00023288"/>
    </source>
</evidence>
<sequence>MRKKRNISQFLIFILAIAFMLAGCGSADNSKKAPSEETKGKTDKIIRVGYQKGNTINILKESGILEKKLEKDGYKVEWKEFSHGYGLLEGLFAGNIDFGHAADGPGIFAQASDKPLVYAGADLPNPEGVGVLVHKESGIKSIKELKGKKIGALKGGNHHYLAILALKDAGLSVDDVEWVFFKEAAEARAAFETKRIDALASYDPFLAAAEIDLNTINLTEGKDYGYPNRTFYYANVDFNKEHPELVDLILEAIDESDKWANENKPEVVKLLSKMIGIDEKIIDKAINRRKYGVDRINEEIIAAQQKQADIYYEIGLIPKKVDVSKDMPIK</sequence>
<dbReference type="GO" id="GO:0016020">
    <property type="term" value="C:membrane"/>
    <property type="evidence" value="ECO:0007669"/>
    <property type="project" value="InterPro"/>
</dbReference>
<dbReference type="Gene3D" id="3.40.190.10">
    <property type="entry name" value="Periplasmic binding protein-like II"/>
    <property type="match status" value="2"/>
</dbReference>
<evidence type="ECO:0000313" key="12">
    <source>
        <dbReference type="Proteomes" id="UP000010523"/>
    </source>
</evidence>
<comment type="similarity">
    <text evidence="2">Belongs to the bacterial solute-binding protein SsuA/TauA family.</text>
</comment>
<evidence type="ECO:0000256" key="5">
    <source>
        <dbReference type="ARBA" id="ARBA00023139"/>
    </source>
</evidence>
<proteinExistence type="inferred from homology"/>
<dbReference type="SUPFAM" id="SSF53850">
    <property type="entry name" value="Periplasmic binding protein-like II"/>
    <property type="match status" value="1"/>
</dbReference>
<dbReference type="AlphaFoldDB" id="I3DW60"/>
<reference evidence="11 12" key="1">
    <citation type="journal article" date="2012" name="Appl. Environ. Microbiol.">
        <title>Genome Sequence of Thermotolerant Bacillus methanolicus: Features and Regulation Related to Methylotrophy and Production of L-Lysine and L-Glutamate from Methanol.</title>
        <authorList>
            <person name="Heggeset T.M."/>
            <person name="Krog A."/>
            <person name="Balzer S."/>
            <person name="Wentzel A."/>
            <person name="Ellingsen T.E."/>
            <person name="Brautaset T."/>
        </authorList>
    </citation>
    <scope>NUCLEOTIDE SEQUENCE [LARGE SCALE GENOMIC DNA]</scope>
    <source>
        <strain evidence="11 12">PB1</strain>
    </source>
</reference>
<dbReference type="GO" id="GO:0042626">
    <property type="term" value="F:ATPase-coupled transmembrane transporter activity"/>
    <property type="evidence" value="ECO:0007669"/>
    <property type="project" value="InterPro"/>
</dbReference>
<dbReference type="PANTHER" id="PTHR30024">
    <property type="entry name" value="ALIPHATIC SULFONATES-BINDING PROTEIN-RELATED"/>
    <property type="match status" value="1"/>
</dbReference>
<keyword evidence="6" id="KW-0449">Lipoprotein</keyword>
<gene>
    <name evidence="11" type="ORF">PB1_13024</name>
</gene>
<evidence type="ECO:0000256" key="8">
    <source>
        <dbReference type="ARBA" id="ARBA00070228"/>
    </source>
</evidence>
<keyword evidence="3" id="KW-0813">Transport</keyword>
<comment type="caution">
    <text evidence="11">The sequence shown here is derived from an EMBL/GenBank/DDBJ whole genome shotgun (WGS) entry which is preliminary data.</text>
</comment>
<keyword evidence="5" id="KW-0564">Palmitate</keyword>
<protein>
    <recommendedName>
        <fullName evidence="8">Putative aliphatic sulfonates-binding protein</fullName>
    </recommendedName>
</protein>
<dbReference type="RefSeq" id="WP_004436966.1">
    <property type="nucleotide sequence ID" value="NZ_AFEU01000003.1"/>
</dbReference>
<feature type="domain" description="Solute-binding protein family 3/N-terminal" evidence="10">
    <location>
        <begin position="45"/>
        <end position="263"/>
    </location>
</feature>
<comment type="subcellular location">
    <subcellularLocation>
        <location evidence="1">Periplasm</location>
    </subcellularLocation>
</comment>
<feature type="signal peptide" evidence="9">
    <location>
        <begin position="1"/>
        <end position="22"/>
    </location>
</feature>
<organism evidence="11 12">
    <name type="scientific">Bacillus methanolicus PB1</name>
    <dbReference type="NCBI Taxonomy" id="997296"/>
    <lineage>
        <taxon>Bacteria</taxon>
        <taxon>Bacillati</taxon>
        <taxon>Bacillota</taxon>
        <taxon>Bacilli</taxon>
        <taxon>Bacillales</taxon>
        <taxon>Bacillaceae</taxon>
        <taxon>Bacillus</taxon>
    </lineage>
</organism>
<evidence type="ECO:0000313" key="11">
    <source>
        <dbReference type="EMBL" id="EIJ78481.1"/>
    </source>
</evidence>
<accession>I3DW60</accession>
<dbReference type="FunFam" id="3.40.190.10:FF:000050">
    <property type="entry name" value="Sulfonate ABC transporter substrate-binding protein"/>
    <property type="match status" value="1"/>
</dbReference>
<dbReference type="eggNOG" id="COG0715">
    <property type="taxonomic scope" value="Bacteria"/>
</dbReference>
<evidence type="ECO:0000256" key="2">
    <source>
        <dbReference type="ARBA" id="ARBA00010742"/>
    </source>
</evidence>
<evidence type="ECO:0000259" key="10">
    <source>
        <dbReference type="SMART" id="SM00062"/>
    </source>
</evidence>
<dbReference type="SMART" id="SM00062">
    <property type="entry name" value="PBPb"/>
    <property type="match status" value="1"/>
</dbReference>
<dbReference type="Proteomes" id="UP000010523">
    <property type="component" value="Unassembled WGS sequence"/>
</dbReference>